<feature type="coiled-coil region" evidence="1">
    <location>
        <begin position="257"/>
        <end position="315"/>
    </location>
</feature>
<comment type="caution">
    <text evidence="3">The sequence shown here is derived from an EMBL/GenBank/DDBJ whole genome shotgun (WGS) entry which is preliminary data.</text>
</comment>
<dbReference type="AlphaFoldDB" id="A0AAV9XZ29"/>
<dbReference type="Proteomes" id="UP001311799">
    <property type="component" value="Unassembled WGS sequence"/>
</dbReference>
<feature type="coiled-coil region" evidence="1">
    <location>
        <begin position="474"/>
        <end position="501"/>
    </location>
</feature>
<dbReference type="EMBL" id="JAWDEY010000010">
    <property type="protein sequence ID" value="KAK6589973.1"/>
    <property type="molecule type" value="Genomic_DNA"/>
</dbReference>
<protein>
    <submittedName>
        <fullName evidence="3">Uncharacterized protein</fullName>
    </submittedName>
</protein>
<feature type="compositionally biased region" description="Basic and acidic residues" evidence="2">
    <location>
        <begin position="27"/>
        <end position="43"/>
    </location>
</feature>
<reference evidence="3 4" key="1">
    <citation type="submission" date="2023-10" db="EMBL/GenBank/DDBJ databases">
        <title>Comparative genomics analysis reveals potential genetic determinants of host preference in Cryptosporidium xiaoi.</title>
        <authorList>
            <person name="Xiao L."/>
            <person name="Li J."/>
        </authorList>
    </citation>
    <scope>NUCLEOTIDE SEQUENCE [LARGE SCALE GENOMIC DNA]</scope>
    <source>
        <strain evidence="3 4">52996</strain>
    </source>
</reference>
<keyword evidence="4" id="KW-1185">Reference proteome</keyword>
<gene>
    <name evidence="3" type="ORF">RS030_192981</name>
</gene>
<feature type="coiled-coil region" evidence="1">
    <location>
        <begin position="540"/>
        <end position="567"/>
    </location>
</feature>
<feature type="region of interest" description="Disordered" evidence="2">
    <location>
        <begin position="95"/>
        <end position="116"/>
    </location>
</feature>
<evidence type="ECO:0000256" key="1">
    <source>
        <dbReference type="SAM" id="Coils"/>
    </source>
</evidence>
<evidence type="ECO:0000256" key="2">
    <source>
        <dbReference type="SAM" id="MobiDB-lite"/>
    </source>
</evidence>
<accession>A0AAV9XZ29</accession>
<keyword evidence="1" id="KW-0175">Coiled coil</keyword>
<feature type="coiled-coil region" evidence="1">
    <location>
        <begin position="181"/>
        <end position="233"/>
    </location>
</feature>
<evidence type="ECO:0000313" key="3">
    <source>
        <dbReference type="EMBL" id="KAK6589973.1"/>
    </source>
</evidence>
<feature type="region of interest" description="Disordered" evidence="2">
    <location>
        <begin position="19"/>
        <end position="46"/>
    </location>
</feature>
<evidence type="ECO:0000313" key="4">
    <source>
        <dbReference type="Proteomes" id="UP001311799"/>
    </source>
</evidence>
<organism evidence="3 4">
    <name type="scientific">Cryptosporidium xiaoi</name>
    <dbReference type="NCBI Taxonomy" id="659607"/>
    <lineage>
        <taxon>Eukaryota</taxon>
        <taxon>Sar</taxon>
        <taxon>Alveolata</taxon>
        <taxon>Apicomplexa</taxon>
        <taxon>Conoidasida</taxon>
        <taxon>Coccidia</taxon>
        <taxon>Eucoccidiorida</taxon>
        <taxon>Eimeriorina</taxon>
        <taxon>Cryptosporidiidae</taxon>
        <taxon>Cryptosporidium</taxon>
    </lineage>
</organism>
<proteinExistence type="predicted"/>
<sequence length="619" mass="70942">MDESKDYMDGYENYVDNILWSSSDENQESRSEIDEYHSPRFGEPDDCEENIDDHEELNFTLSNNENIDFENNIASSADEYNYLEIDQNTLENKQPSDWNAFEENSSNEENPKEENIVETSDKKYANVVELEKNENNSYNVTTNDLNSRESEAKDNMFNSNVSGGDTMFELYVDETNDKISYAELQSQVKSLLEISNKHQEEVHAELDSLISENETLRNEIELLNAKLKESDLNTSKFKLDSIALSAQLPFLKSITMLDDDKEELNSLRVKVKILETKLNEAENEIENYKASKEKVSDLENELKRVTNEFSELEKFQTEQLRVADNEIIALTESKNKIFRDLHRVMRENESLKLTKTVIKRIESYYKNENELVLPNIENELNESISEFKENSDVSDPNIIKSAFDICQSIIPRLAFDIAEEIVISHNDSNESNSKNKKRTSLGKKNISIQVGFPLVSNGSFGTSEIDSISLRSELLTLRGENSKLKKENQKLKQEIFLIKRARNRTKGVNGGLQTGIVNQTVDSFDSKQKEEYMLNGIKWLTSVVNEIDELEQRCNKIKGVNNQSSDNKSSTGYNSTVASFEEIENIKSNDTSLKTENTLNKELNMLREKLVSEGLLGKD</sequence>
<name>A0AAV9XZ29_9CRYT</name>